<keyword evidence="2" id="KW-1185">Reference proteome</keyword>
<reference evidence="1 2" key="1">
    <citation type="submission" date="2021-03" db="EMBL/GenBank/DDBJ databases">
        <authorList>
            <person name="Grouzdev D.S."/>
        </authorList>
    </citation>
    <scope>NUCLEOTIDE SEQUENCE [LARGE SCALE GENOMIC DNA]</scope>
    <source>
        <strain evidence="1 2">M50-1</strain>
    </source>
</reference>
<dbReference type="EMBL" id="SIJK02000064">
    <property type="protein sequence ID" value="MBP1468329.1"/>
    <property type="molecule type" value="Genomic_DNA"/>
</dbReference>
<name>A0ABS4DG33_9CHLR</name>
<gene>
    <name evidence="1" type="ORF">EYB53_021640</name>
</gene>
<dbReference type="Proteomes" id="UP001193081">
    <property type="component" value="Unassembled WGS sequence"/>
</dbReference>
<evidence type="ECO:0000313" key="1">
    <source>
        <dbReference type="EMBL" id="MBP1468329.1"/>
    </source>
</evidence>
<accession>A0ABS4DG33</accession>
<dbReference type="RefSeq" id="WP_135480972.1">
    <property type="nucleotide sequence ID" value="NZ_SIJK02000064.1"/>
</dbReference>
<protein>
    <submittedName>
        <fullName evidence="1">Uncharacterized protein</fullName>
    </submittedName>
</protein>
<evidence type="ECO:0000313" key="2">
    <source>
        <dbReference type="Proteomes" id="UP001193081"/>
    </source>
</evidence>
<comment type="caution">
    <text evidence="1">The sequence shown here is derived from an EMBL/GenBank/DDBJ whole genome shotgun (WGS) entry which is preliminary data.</text>
</comment>
<organism evidence="1 2">
    <name type="scientific">Candidatus Chloroploca mongolica</name>
    <dbReference type="NCBI Taxonomy" id="2528176"/>
    <lineage>
        <taxon>Bacteria</taxon>
        <taxon>Bacillati</taxon>
        <taxon>Chloroflexota</taxon>
        <taxon>Chloroflexia</taxon>
        <taxon>Chloroflexales</taxon>
        <taxon>Chloroflexineae</taxon>
        <taxon>Oscillochloridaceae</taxon>
        <taxon>Candidatus Chloroploca</taxon>
    </lineage>
</organism>
<proteinExistence type="predicted"/>
<sequence length="82" mass="9224">MFRTLQGVFRNGKIELVEHGDEIANETPVLVTILPVGLDLAAYDLDQAQAADLRARLAVFAADWDQPEMDVYNDYDMAKQQI</sequence>